<dbReference type="EMBL" id="JAJNDC010000002">
    <property type="protein sequence ID" value="MCW9713442.1"/>
    <property type="molecule type" value="Genomic_DNA"/>
</dbReference>
<dbReference type="PANTHER" id="PTHR36442:SF1">
    <property type="entry name" value="CYCLIC-DI-AMP PHOSPHODIESTERASE PGPH"/>
    <property type="match status" value="1"/>
</dbReference>
<dbReference type="RefSeq" id="WP_265790116.1">
    <property type="nucleotide sequence ID" value="NZ_BAABRS010000002.1"/>
</dbReference>
<keyword evidence="2" id="KW-1133">Transmembrane helix</keyword>
<evidence type="ECO:0000256" key="1">
    <source>
        <dbReference type="SAM" id="MobiDB-lite"/>
    </source>
</evidence>
<dbReference type="PANTHER" id="PTHR36442">
    <property type="entry name" value="CYCLIC-DI-AMP PHOSPHODIESTERASE PGPH"/>
    <property type="match status" value="1"/>
</dbReference>
<feature type="transmembrane region" description="Helical" evidence="2">
    <location>
        <begin position="386"/>
        <end position="404"/>
    </location>
</feature>
<feature type="domain" description="HD/PDEase" evidence="3">
    <location>
        <begin position="561"/>
        <end position="719"/>
    </location>
</feature>
<keyword evidence="2" id="KW-0472">Membrane</keyword>
<dbReference type="InterPro" id="IPR006675">
    <property type="entry name" value="HDIG_dom"/>
</dbReference>
<feature type="transmembrane region" description="Helical" evidence="2">
    <location>
        <begin position="352"/>
        <end position="374"/>
    </location>
</feature>
<dbReference type="NCBIfam" id="TIGR00277">
    <property type="entry name" value="HDIG"/>
    <property type="match status" value="1"/>
</dbReference>
<keyword evidence="2" id="KW-0812">Transmembrane</keyword>
<evidence type="ECO:0000313" key="4">
    <source>
        <dbReference type="EMBL" id="MCW9713442.1"/>
    </source>
</evidence>
<organism evidence="4 5">
    <name type="scientific">Fodinibius salicampi</name>
    <dbReference type="NCBI Taxonomy" id="1920655"/>
    <lineage>
        <taxon>Bacteria</taxon>
        <taxon>Pseudomonadati</taxon>
        <taxon>Balneolota</taxon>
        <taxon>Balneolia</taxon>
        <taxon>Balneolales</taxon>
        <taxon>Balneolaceae</taxon>
        <taxon>Fodinibius</taxon>
    </lineage>
</organism>
<name>A0ABT3Q037_9BACT</name>
<dbReference type="InterPro" id="IPR011621">
    <property type="entry name" value="Metal-dep_PHydrolase_7TM_intra"/>
</dbReference>
<feature type="transmembrane region" description="Helical" evidence="2">
    <location>
        <begin position="478"/>
        <end position="500"/>
    </location>
</feature>
<keyword evidence="5" id="KW-1185">Reference proteome</keyword>
<dbReference type="CDD" id="cd00077">
    <property type="entry name" value="HDc"/>
    <property type="match status" value="1"/>
</dbReference>
<gene>
    <name evidence="4" type="ORF">LQ318_11035</name>
</gene>
<dbReference type="SMART" id="SM00471">
    <property type="entry name" value="HDc"/>
    <property type="match status" value="1"/>
</dbReference>
<dbReference type="Proteomes" id="UP001207337">
    <property type="component" value="Unassembled WGS sequence"/>
</dbReference>
<proteinExistence type="predicted"/>
<comment type="caution">
    <text evidence="4">The sequence shown here is derived from an EMBL/GenBank/DDBJ whole genome shotgun (WGS) entry which is preliminary data.</text>
</comment>
<accession>A0ABT3Q037</accession>
<feature type="transmembrane region" description="Helical" evidence="2">
    <location>
        <begin position="410"/>
        <end position="428"/>
    </location>
</feature>
<evidence type="ECO:0000313" key="5">
    <source>
        <dbReference type="Proteomes" id="UP001207337"/>
    </source>
</evidence>
<dbReference type="Pfam" id="PF07698">
    <property type="entry name" value="7TM-7TMR_HD"/>
    <property type="match status" value="1"/>
</dbReference>
<evidence type="ECO:0000259" key="3">
    <source>
        <dbReference type="SMART" id="SM00471"/>
    </source>
</evidence>
<feature type="compositionally biased region" description="Basic and acidic residues" evidence="1">
    <location>
        <begin position="784"/>
        <end position="801"/>
    </location>
</feature>
<evidence type="ECO:0000256" key="2">
    <source>
        <dbReference type="SAM" id="Phobius"/>
    </source>
</evidence>
<dbReference type="InterPro" id="IPR003607">
    <property type="entry name" value="HD/PDEase_dom"/>
</dbReference>
<dbReference type="Gene3D" id="1.10.3210.10">
    <property type="entry name" value="Hypothetical protein af1432"/>
    <property type="match status" value="1"/>
</dbReference>
<feature type="region of interest" description="Disordered" evidence="1">
    <location>
        <begin position="770"/>
        <end position="818"/>
    </location>
</feature>
<sequence length="818" mass="92320">MSILEKLGLAPKKQRKVPVIGEKKKQQEQSSSLQNNIYIRSLIILGFLGVLIASIPQTSFKEPINYSIGEPWRADNLTAPFTFPIKKDQETIAMERENIRDATLPIYNIDPQANVQIQNRLDSLYKSLEPVLNSYEQWQIAKEDTATDSRSDSLQFVNMKKNAPLDFSEDTWKALITHYEQTVIQNKTAASSFNVRNEFVLNVLKQQITDITTQLLEEGIIDTSKSALEKNKVIVRDLKERTERTRNVANLYDIKESIVFTQQTLSETFSEDIVSAGTRIFEQVIQPNILFDPVETQSHIQEALSEVSTTQGAVAQGQVIIRKGDIVTEEKLTMLESLAEARSQNATTMERWLRYGGDIIAVIAIVTIFFFYLYLYRRYIFKNNALLLLVLIAMSIICIGSSIVYELDTISSYIVPVAIAPIILTIIFDSRVGLLATITLALLTGLIDGNNFEHVTATTVACSLGLFSVRDIKKRSQFFFTTPGIVFLSYTIVVIAFSMTAFQGWTALANELFFIAINAIFILFTYPLILLFEKTFNVTTDFTLLELSDTNLPLLKDLMTKAPGSFHHSLQVSNLAEAAAGAIGANSLLCRVGGLYHDIGKMENPGYFTENQTESNEHDKLKPRMSALVIKAHVSNGVKIAEEHKLPEIIIDFIKTHHGTSLIKFFWDKAQENADEDKKEIREEDFRYDGPLPQTKETGILLLADCIEASSRAMKDPNYQKLENLIDKMIETRVSEGQLSKTPLTFKDLTTIKETFLNILVGIYHSRVEYPDEEKESESTDQSSEDKKPERSKISESKQAEEQEEGDSTPPVDEYYNS</sequence>
<dbReference type="Pfam" id="PF01966">
    <property type="entry name" value="HD"/>
    <property type="match status" value="1"/>
</dbReference>
<dbReference type="InterPro" id="IPR006674">
    <property type="entry name" value="HD_domain"/>
</dbReference>
<dbReference type="InterPro" id="IPR052722">
    <property type="entry name" value="PgpH_phosphodiesterase"/>
</dbReference>
<protein>
    <submittedName>
        <fullName evidence="4">HDIG domain-containing protein</fullName>
    </submittedName>
</protein>
<dbReference type="Pfam" id="PF07697">
    <property type="entry name" value="7TMR-HDED"/>
    <property type="match status" value="1"/>
</dbReference>
<dbReference type="SUPFAM" id="SSF109604">
    <property type="entry name" value="HD-domain/PDEase-like"/>
    <property type="match status" value="1"/>
</dbReference>
<reference evidence="4 5" key="1">
    <citation type="submission" date="2021-11" db="EMBL/GenBank/DDBJ databases">
        <title>Aliifidinibius sp. nov., a new bacterium isolated from saline soil.</title>
        <authorList>
            <person name="Galisteo C."/>
            <person name="De La Haba R."/>
            <person name="Sanchez-Porro C."/>
            <person name="Ventosa A."/>
        </authorList>
    </citation>
    <scope>NUCLEOTIDE SEQUENCE [LARGE SCALE GENOMIC DNA]</scope>
    <source>
        <strain evidence="4 5">KACC 190600</strain>
    </source>
</reference>
<dbReference type="InterPro" id="IPR011624">
    <property type="entry name" value="Metal-dep_PHydrolase_7TM_extra"/>
</dbReference>
<feature type="transmembrane region" description="Helical" evidence="2">
    <location>
        <begin position="512"/>
        <end position="532"/>
    </location>
</feature>